<keyword evidence="2" id="KW-1185">Reference proteome</keyword>
<evidence type="ECO:0008006" key="3">
    <source>
        <dbReference type="Google" id="ProtNLM"/>
    </source>
</evidence>
<dbReference type="RefSeq" id="WP_229890780.1">
    <property type="nucleotide sequence ID" value="NZ_BNBD01000003.1"/>
</dbReference>
<protein>
    <recommendedName>
        <fullName evidence="3">Head-to-tail adaptor</fullName>
    </recommendedName>
</protein>
<evidence type="ECO:0000313" key="2">
    <source>
        <dbReference type="Proteomes" id="UP000638313"/>
    </source>
</evidence>
<organism evidence="1 2">
    <name type="scientific">Streptomyces mashuensis</name>
    <dbReference type="NCBI Taxonomy" id="33904"/>
    <lineage>
        <taxon>Bacteria</taxon>
        <taxon>Bacillati</taxon>
        <taxon>Actinomycetota</taxon>
        <taxon>Actinomycetes</taxon>
        <taxon>Kitasatosporales</taxon>
        <taxon>Streptomycetaceae</taxon>
        <taxon>Streptomyces</taxon>
    </lineage>
</organism>
<sequence>MGFQDLVESGARLHRTRYRIERTRQLDTGVAAIPTTVEDVAVRLGRPIDAEERARVEAFIDDASALVQDYCGGRYDEDAPGIRAVICSEVIRWLAMQPGVLSERTGDVEVTYGAAASAQALSPASRAALKRYRPKLGSISLTRWGP</sequence>
<dbReference type="AlphaFoldDB" id="A0A919ECE6"/>
<accession>A0A919ECE6</accession>
<proteinExistence type="predicted"/>
<comment type="caution">
    <text evidence="1">The sequence shown here is derived from an EMBL/GenBank/DDBJ whole genome shotgun (WGS) entry which is preliminary data.</text>
</comment>
<reference evidence="1" key="2">
    <citation type="submission" date="2020-09" db="EMBL/GenBank/DDBJ databases">
        <authorList>
            <person name="Sun Q."/>
            <person name="Ohkuma M."/>
        </authorList>
    </citation>
    <scope>NUCLEOTIDE SEQUENCE</scope>
    <source>
        <strain evidence="1">JCM 4059</strain>
    </source>
</reference>
<dbReference type="Proteomes" id="UP000638313">
    <property type="component" value="Unassembled WGS sequence"/>
</dbReference>
<gene>
    <name evidence="1" type="ORF">GCM10010218_19720</name>
</gene>
<evidence type="ECO:0000313" key="1">
    <source>
        <dbReference type="EMBL" id="GHF38602.1"/>
    </source>
</evidence>
<reference evidence="1" key="1">
    <citation type="journal article" date="2014" name="Int. J. Syst. Evol. Microbiol.">
        <title>Complete genome sequence of Corynebacterium casei LMG S-19264T (=DSM 44701T), isolated from a smear-ripened cheese.</title>
        <authorList>
            <consortium name="US DOE Joint Genome Institute (JGI-PGF)"/>
            <person name="Walter F."/>
            <person name="Albersmeier A."/>
            <person name="Kalinowski J."/>
            <person name="Ruckert C."/>
        </authorList>
    </citation>
    <scope>NUCLEOTIDE SEQUENCE</scope>
    <source>
        <strain evidence="1">JCM 4059</strain>
    </source>
</reference>
<dbReference type="EMBL" id="BNBD01000003">
    <property type="protein sequence ID" value="GHF38602.1"/>
    <property type="molecule type" value="Genomic_DNA"/>
</dbReference>
<name>A0A919ECE6_9ACTN</name>